<name>A0A3M7PFH3_BRAPC</name>
<dbReference type="InterPro" id="IPR027485">
    <property type="entry name" value="AMMECR1_N"/>
</dbReference>
<evidence type="ECO:0000313" key="3">
    <source>
        <dbReference type="Proteomes" id="UP000276133"/>
    </source>
</evidence>
<dbReference type="STRING" id="10195.A0A3M7PFH3"/>
<dbReference type="PANTHER" id="PTHR13016:SF0">
    <property type="entry name" value="AMME SYNDROME CANDIDATE GENE 1 PROTEIN"/>
    <property type="match status" value="1"/>
</dbReference>
<sequence>MASNSEETGKNEATKYVNPQVDNHYLSRKNVICDDMVFYCFDVLHSHLHKQISDLPKPSFPNNPFPLFVTWYIGREKRLRGCIGTFSPLHLHDGLKEYALTSAFQDTRFDPIGKEELPKLNCSVSLLTNFEPAKSWKDWEIGKHGIRIEFCNERGHKRSATYLPEIASEQEWDHTMTIDSLLRKGGYKSAISSDFRNSLNVTRYQSEKLTKSFHDWQKLRPS</sequence>
<proteinExistence type="predicted"/>
<dbReference type="NCBIfam" id="TIGR00296">
    <property type="entry name" value="TIGR00296 family protein"/>
    <property type="match status" value="1"/>
</dbReference>
<dbReference type="Gene3D" id="3.30.700.20">
    <property type="entry name" value="Hypothetical protein ph0010, domain 1"/>
    <property type="match status" value="1"/>
</dbReference>
<dbReference type="FunFam" id="3.30.700.20:FF:000001">
    <property type="entry name" value="AMME syndrome candidate gene 1"/>
    <property type="match status" value="1"/>
</dbReference>
<dbReference type="AlphaFoldDB" id="A0A3M7PFH3"/>
<feature type="domain" description="AMMECR1" evidence="1">
    <location>
        <begin position="25"/>
        <end position="220"/>
    </location>
</feature>
<reference evidence="2 3" key="1">
    <citation type="journal article" date="2018" name="Sci. Rep.">
        <title>Genomic signatures of local adaptation to the degree of environmental predictability in rotifers.</title>
        <authorList>
            <person name="Franch-Gras L."/>
            <person name="Hahn C."/>
            <person name="Garcia-Roger E.M."/>
            <person name="Carmona M.J."/>
            <person name="Serra M."/>
            <person name="Gomez A."/>
        </authorList>
    </citation>
    <scope>NUCLEOTIDE SEQUENCE [LARGE SCALE GENOMIC DNA]</scope>
    <source>
        <strain evidence="2">HYR1</strain>
    </source>
</reference>
<gene>
    <name evidence="2" type="ORF">BpHYR1_021066</name>
</gene>
<dbReference type="OrthoDB" id="24630at2759"/>
<dbReference type="InterPro" id="IPR002733">
    <property type="entry name" value="AMMECR1_domain"/>
</dbReference>
<evidence type="ECO:0000313" key="2">
    <source>
        <dbReference type="EMBL" id="RMZ97454.1"/>
    </source>
</evidence>
<dbReference type="PROSITE" id="PS51112">
    <property type="entry name" value="AMMECR1"/>
    <property type="match status" value="1"/>
</dbReference>
<dbReference type="EMBL" id="REGN01011405">
    <property type="protein sequence ID" value="RMZ97454.1"/>
    <property type="molecule type" value="Genomic_DNA"/>
</dbReference>
<accession>A0A3M7PFH3</accession>
<comment type="caution">
    <text evidence="2">The sequence shown here is derived from an EMBL/GenBank/DDBJ whole genome shotgun (WGS) entry which is preliminary data.</text>
</comment>
<dbReference type="InterPro" id="IPR023473">
    <property type="entry name" value="AMMECR1"/>
</dbReference>
<dbReference type="Pfam" id="PF01871">
    <property type="entry name" value="AMMECR1"/>
    <property type="match status" value="1"/>
</dbReference>
<keyword evidence="3" id="KW-1185">Reference proteome</keyword>
<protein>
    <submittedName>
        <fullName evidence="2">AMME syndrome candidate 1 protein</fullName>
    </submittedName>
</protein>
<evidence type="ECO:0000259" key="1">
    <source>
        <dbReference type="PROSITE" id="PS51112"/>
    </source>
</evidence>
<dbReference type="Proteomes" id="UP000276133">
    <property type="component" value="Unassembled WGS sequence"/>
</dbReference>
<dbReference type="PANTHER" id="PTHR13016">
    <property type="entry name" value="AMMECR1 HOMOLOG"/>
    <property type="match status" value="1"/>
</dbReference>
<dbReference type="InterPro" id="IPR036071">
    <property type="entry name" value="AMMECR1_dom_sf"/>
</dbReference>
<organism evidence="2 3">
    <name type="scientific">Brachionus plicatilis</name>
    <name type="common">Marine rotifer</name>
    <name type="synonym">Brachionus muelleri</name>
    <dbReference type="NCBI Taxonomy" id="10195"/>
    <lineage>
        <taxon>Eukaryota</taxon>
        <taxon>Metazoa</taxon>
        <taxon>Spiralia</taxon>
        <taxon>Gnathifera</taxon>
        <taxon>Rotifera</taxon>
        <taxon>Eurotatoria</taxon>
        <taxon>Monogononta</taxon>
        <taxon>Pseudotrocha</taxon>
        <taxon>Ploima</taxon>
        <taxon>Brachionidae</taxon>
        <taxon>Brachionus</taxon>
    </lineage>
</organism>
<dbReference type="SUPFAM" id="SSF143447">
    <property type="entry name" value="AMMECR1-like"/>
    <property type="match status" value="1"/>
</dbReference>